<organism evidence="1">
    <name type="scientific">Anguilla anguilla</name>
    <name type="common">European freshwater eel</name>
    <name type="synonym">Muraena anguilla</name>
    <dbReference type="NCBI Taxonomy" id="7936"/>
    <lineage>
        <taxon>Eukaryota</taxon>
        <taxon>Metazoa</taxon>
        <taxon>Chordata</taxon>
        <taxon>Craniata</taxon>
        <taxon>Vertebrata</taxon>
        <taxon>Euteleostomi</taxon>
        <taxon>Actinopterygii</taxon>
        <taxon>Neopterygii</taxon>
        <taxon>Teleostei</taxon>
        <taxon>Anguilliformes</taxon>
        <taxon>Anguillidae</taxon>
        <taxon>Anguilla</taxon>
    </lineage>
</organism>
<dbReference type="EMBL" id="GBXM01099133">
    <property type="protein sequence ID" value="JAH09444.1"/>
    <property type="molecule type" value="Transcribed_RNA"/>
</dbReference>
<dbReference type="AlphaFoldDB" id="A0A0E9PY78"/>
<accession>A0A0E9PY78</accession>
<evidence type="ECO:0000313" key="1">
    <source>
        <dbReference type="EMBL" id="JAH09444.1"/>
    </source>
</evidence>
<proteinExistence type="predicted"/>
<sequence length="38" mass="4107">MQAHTQKSILMHKHTTLTLSAFSSGSSSVRSSRLGYGI</sequence>
<protein>
    <submittedName>
        <fullName evidence="1">Uncharacterized protein</fullName>
    </submittedName>
</protein>
<reference evidence="1" key="2">
    <citation type="journal article" date="2015" name="Fish Shellfish Immunol.">
        <title>Early steps in the European eel (Anguilla anguilla)-Vibrio vulnificus interaction in the gills: Role of the RtxA13 toxin.</title>
        <authorList>
            <person name="Callol A."/>
            <person name="Pajuelo D."/>
            <person name="Ebbesson L."/>
            <person name="Teles M."/>
            <person name="MacKenzie S."/>
            <person name="Amaro C."/>
        </authorList>
    </citation>
    <scope>NUCLEOTIDE SEQUENCE</scope>
</reference>
<name>A0A0E9PY78_ANGAN</name>
<reference evidence="1" key="1">
    <citation type="submission" date="2014-11" db="EMBL/GenBank/DDBJ databases">
        <authorList>
            <person name="Amaro Gonzalez C."/>
        </authorList>
    </citation>
    <scope>NUCLEOTIDE SEQUENCE</scope>
</reference>